<accession>A0A8S9P3A2</accession>
<gene>
    <name evidence="2" type="ORF">F2Q69_00006178</name>
</gene>
<feature type="region of interest" description="Disordered" evidence="1">
    <location>
        <begin position="1"/>
        <end position="20"/>
    </location>
</feature>
<evidence type="ECO:0000256" key="1">
    <source>
        <dbReference type="SAM" id="MobiDB-lite"/>
    </source>
</evidence>
<proteinExistence type="predicted"/>
<comment type="caution">
    <text evidence="2">The sequence shown here is derived from an EMBL/GenBank/DDBJ whole genome shotgun (WGS) entry which is preliminary data.</text>
</comment>
<dbReference type="Proteomes" id="UP000712600">
    <property type="component" value="Unassembled WGS sequence"/>
</dbReference>
<evidence type="ECO:0000313" key="2">
    <source>
        <dbReference type="EMBL" id="KAF3508701.1"/>
    </source>
</evidence>
<reference evidence="2" key="1">
    <citation type="submission" date="2019-12" db="EMBL/GenBank/DDBJ databases">
        <title>Genome sequencing and annotation of Brassica cretica.</title>
        <authorList>
            <person name="Studholme D.J."/>
            <person name="Sarris P."/>
        </authorList>
    </citation>
    <scope>NUCLEOTIDE SEQUENCE</scope>
    <source>
        <strain evidence="2">PFS-109/04</strain>
        <tissue evidence="2">Leaf</tissue>
    </source>
</reference>
<protein>
    <submittedName>
        <fullName evidence="2">Uncharacterized protein</fullName>
    </submittedName>
</protein>
<organism evidence="2 3">
    <name type="scientific">Brassica cretica</name>
    <name type="common">Mustard</name>
    <dbReference type="NCBI Taxonomy" id="69181"/>
    <lineage>
        <taxon>Eukaryota</taxon>
        <taxon>Viridiplantae</taxon>
        <taxon>Streptophyta</taxon>
        <taxon>Embryophyta</taxon>
        <taxon>Tracheophyta</taxon>
        <taxon>Spermatophyta</taxon>
        <taxon>Magnoliopsida</taxon>
        <taxon>eudicotyledons</taxon>
        <taxon>Gunneridae</taxon>
        <taxon>Pentapetalae</taxon>
        <taxon>rosids</taxon>
        <taxon>malvids</taxon>
        <taxon>Brassicales</taxon>
        <taxon>Brassicaceae</taxon>
        <taxon>Brassiceae</taxon>
        <taxon>Brassica</taxon>
    </lineage>
</organism>
<dbReference type="AlphaFoldDB" id="A0A8S9P3A2"/>
<dbReference type="EMBL" id="QGKX02001521">
    <property type="protein sequence ID" value="KAF3508701.1"/>
    <property type="molecule type" value="Genomic_DNA"/>
</dbReference>
<sequence>MNAPTNQSEGTSRKIIQSRNPNSLFTKKNMSIVYDFLTPDEFGIFRDSDGHARAMDGRILQVSREDIVNILQLANGPDNLFMQQRNIPDNNLTVQDEYPRANRTEIGSHQSCRPVGQASIDKVASTSFDRVTPTSLDKAPSPSIDRCYECGRRAYDIYGARKFRMEQKDEYGVYRDESGYARSVA</sequence>
<evidence type="ECO:0000313" key="3">
    <source>
        <dbReference type="Proteomes" id="UP000712600"/>
    </source>
</evidence>
<name>A0A8S9P3A2_BRACR</name>